<dbReference type="InterPro" id="IPR036537">
    <property type="entry name" value="Adaptor_Cbl_N_dom_sf"/>
</dbReference>
<dbReference type="InParanoid" id="A0A2H3DED3"/>
<dbReference type="AlphaFoldDB" id="A0A2H3DED3"/>
<accession>A0A2H3DED3</accession>
<name>A0A2H3DED3_ARMGA</name>
<dbReference type="STRING" id="47427.A0A2H3DED3"/>
<dbReference type="InterPro" id="IPR054000">
    <property type="entry name" value="MLKL_N"/>
</dbReference>
<dbReference type="OMA" id="NTENIGM"/>
<dbReference type="GO" id="GO:0007166">
    <property type="term" value="P:cell surface receptor signaling pathway"/>
    <property type="evidence" value="ECO:0007669"/>
    <property type="project" value="InterPro"/>
</dbReference>
<feature type="domain" description="Mixed lineage kinase" evidence="1">
    <location>
        <begin position="39"/>
        <end position="151"/>
    </location>
</feature>
<dbReference type="CDD" id="cd21037">
    <property type="entry name" value="MLKL_NTD"/>
    <property type="match status" value="1"/>
</dbReference>
<keyword evidence="3" id="KW-1185">Reference proteome</keyword>
<evidence type="ECO:0000313" key="3">
    <source>
        <dbReference type="Proteomes" id="UP000217790"/>
    </source>
</evidence>
<dbReference type="OrthoDB" id="3026831at2759"/>
<protein>
    <recommendedName>
        <fullName evidence="1">Mixed lineage kinase domain-containing protein</fullName>
    </recommendedName>
</protein>
<gene>
    <name evidence="2" type="ORF">ARMGADRAFT_456117</name>
</gene>
<dbReference type="Pfam" id="PF22215">
    <property type="entry name" value="MLKL_N"/>
    <property type="match status" value="1"/>
</dbReference>
<organism evidence="2 3">
    <name type="scientific">Armillaria gallica</name>
    <name type="common">Bulbous honey fungus</name>
    <name type="synonym">Armillaria bulbosa</name>
    <dbReference type="NCBI Taxonomy" id="47427"/>
    <lineage>
        <taxon>Eukaryota</taxon>
        <taxon>Fungi</taxon>
        <taxon>Dikarya</taxon>
        <taxon>Basidiomycota</taxon>
        <taxon>Agaricomycotina</taxon>
        <taxon>Agaricomycetes</taxon>
        <taxon>Agaricomycetidae</taxon>
        <taxon>Agaricales</taxon>
        <taxon>Marasmiineae</taxon>
        <taxon>Physalacriaceae</taxon>
        <taxon>Armillaria</taxon>
    </lineage>
</organism>
<dbReference type="InterPro" id="IPR059179">
    <property type="entry name" value="MLKL-like_MCAfunc"/>
</dbReference>
<proteinExistence type="predicted"/>
<evidence type="ECO:0000259" key="1">
    <source>
        <dbReference type="Pfam" id="PF22215"/>
    </source>
</evidence>
<sequence>MKKFFTLVKKNGVETAMVSLDSVKAAARVISVPALGPAAEILYSILEKVYQSQQNAGTVREIADLCLRAHATLAQHLQNMEITRALSDGIQQFEADLRNAQETVDKYEHKTWINRLVYSKSNTDDLQGLEKRVDSTLSLFQIKNLLSLNEISVKIHASVQRVEQTAVGMNATLQRIEQTAVVLMNRSELAPRAEGASIISRSEFTPCKVITDGPEYSLQTADMRGKAVTIRVITGCKAKSTWDKAVKLDKKVVHPNLPHLIGMSSPDSERPFLVYDLDIKDPIESVILSSMSQGVDEIADMCSRMIPGILSALNNLSEQVHLFDLDAKDFDILWDARGRVVLAIHQDAASSSTASVAPDDHTSRLSCVMDDICFKIFRSVHCVTYVDESDRECTATITQSDDTSFSSISSSSQKPSNMTAQREFAWLIPEVSCMDTRNALYSYTPHTTSLFHPVHQICLRFSSHHLQFLFNIFPGGTGKGKHPMYDKRITIDRINFSMAGIGQAAEPATFGKNTENIGM</sequence>
<reference evidence="3" key="1">
    <citation type="journal article" date="2017" name="Nat. Ecol. Evol.">
        <title>Genome expansion and lineage-specific genetic innovations in the forest pathogenic fungi Armillaria.</title>
        <authorList>
            <person name="Sipos G."/>
            <person name="Prasanna A.N."/>
            <person name="Walter M.C."/>
            <person name="O'Connor E."/>
            <person name="Balint B."/>
            <person name="Krizsan K."/>
            <person name="Kiss B."/>
            <person name="Hess J."/>
            <person name="Varga T."/>
            <person name="Slot J."/>
            <person name="Riley R."/>
            <person name="Boka B."/>
            <person name="Rigling D."/>
            <person name="Barry K."/>
            <person name="Lee J."/>
            <person name="Mihaltcheva S."/>
            <person name="LaButti K."/>
            <person name="Lipzen A."/>
            <person name="Waldron R."/>
            <person name="Moloney N.M."/>
            <person name="Sperisen C."/>
            <person name="Kredics L."/>
            <person name="Vagvoelgyi C."/>
            <person name="Patrignani A."/>
            <person name="Fitzpatrick D."/>
            <person name="Nagy I."/>
            <person name="Doyle S."/>
            <person name="Anderson J.B."/>
            <person name="Grigoriev I.V."/>
            <person name="Gueldener U."/>
            <person name="Muensterkoetter M."/>
            <person name="Nagy L.G."/>
        </authorList>
    </citation>
    <scope>NUCLEOTIDE SEQUENCE [LARGE SCALE GENOMIC DNA]</scope>
    <source>
        <strain evidence="3">Ar21-2</strain>
    </source>
</reference>
<dbReference type="Proteomes" id="UP000217790">
    <property type="component" value="Unassembled WGS sequence"/>
</dbReference>
<dbReference type="Gene3D" id="1.20.930.20">
    <property type="entry name" value="Adaptor protein Cbl, N-terminal domain"/>
    <property type="match status" value="1"/>
</dbReference>
<dbReference type="EMBL" id="KZ293678">
    <property type="protein sequence ID" value="PBK87457.1"/>
    <property type="molecule type" value="Genomic_DNA"/>
</dbReference>
<evidence type="ECO:0000313" key="2">
    <source>
        <dbReference type="EMBL" id="PBK87457.1"/>
    </source>
</evidence>